<gene>
    <name evidence="1" type="ORF">SnaR1_gp2</name>
</gene>
<dbReference type="EMBL" id="MN844877">
    <property type="protein sequence ID" value="QHJ75336.1"/>
    <property type="molecule type" value="Genomic_DNA"/>
</dbReference>
<name>A0A6B9SUI6_9CAUD</name>
<dbReference type="Proteomes" id="UP000464416">
    <property type="component" value="Segment"/>
</dbReference>
<reference evidence="1 2" key="1">
    <citation type="submission" date="2019-12" db="EMBL/GenBank/DDBJ databases">
        <title>The first sequenced Sphaerotilus natans bacteriophage genome is one of a kind - characterization and potential to control this filamentous bacterium in WWTP.</title>
        <authorList>
            <person name="Ferreira R."/>
            <person name="Amado R."/>
            <person name="Padrao J."/>
            <person name="Ferreira V."/>
            <person name="Dias N.M."/>
            <person name="Melo L.D.R."/>
            <person name="Azeredo J."/>
            <person name="Santos S.B."/>
            <person name="Nicolau A."/>
        </authorList>
    </citation>
    <scope>NUCLEOTIDE SEQUENCE [LARGE SCALE GENOMIC DNA]</scope>
</reference>
<keyword evidence="2" id="KW-1185">Reference proteome</keyword>
<organism evidence="1 2">
    <name type="scientific">Sphaerotilus phage vB_SnaP-R1</name>
    <dbReference type="NCBI Taxonomy" id="2696336"/>
    <lineage>
        <taxon>Viruses</taxon>
        <taxon>Duplodnaviria</taxon>
        <taxon>Heunggongvirae</taxon>
        <taxon>Uroviricota</taxon>
        <taxon>Caudoviricetes</taxon>
        <taxon>Autographivirales</taxon>
        <taxon>Autoscriptoviridae</taxon>
        <taxon>Natansvirus</taxon>
        <taxon>Natansvirus SnaPR1</taxon>
    </lineage>
</organism>
<sequence length="165" mass="17318">MQIIKAAADIKKAITSIANRGAKLDGDIHKAGVSVLAHASEHGDSTLADSLVNAMPKGGRKLALVEWMLAHGQLAKLDPKADKEAIAAGRIFKLDRTRTLDLKAAIETSWVEFKKEAAVHTAFDAQAAVKAVLARLKAANEKGLTVEHKAEALAEAQALVAALGG</sequence>
<evidence type="ECO:0000313" key="1">
    <source>
        <dbReference type="EMBL" id="QHJ75336.1"/>
    </source>
</evidence>
<protein>
    <submittedName>
        <fullName evidence="1">Uncharacterized protein</fullName>
    </submittedName>
</protein>
<proteinExistence type="predicted"/>
<accession>A0A6B9SUI6</accession>
<evidence type="ECO:0000313" key="2">
    <source>
        <dbReference type="Proteomes" id="UP000464416"/>
    </source>
</evidence>